<feature type="domain" description="Tudor" evidence="2">
    <location>
        <begin position="582"/>
        <end position="639"/>
    </location>
</feature>
<evidence type="ECO:0000313" key="4">
    <source>
        <dbReference type="Proteomes" id="UP000694521"/>
    </source>
</evidence>
<feature type="region of interest" description="Disordered" evidence="1">
    <location>
        <begin position="1293"/>
        <end position="1335"/>
    </location>
</feature>
<feature type="domain" description="Tudor" evidence="2">
    <location>
        <begin position="1398"/>
        <end position="1457"/>
    </location>
</feature>
<reference evidence="3" key="1">
    <citation type="submission" date="2025-08" db="UniProtKB">
        <authorList>
            <consortium name="Ensembl"/>
        </authorList>
    </citation>
    <scope>IDENTIFICATION</scope>
</reference>
<feature type="domain" description="Tudor" evidence="2">
    <location>
        <begin position="342"/>
        <end position="404"/>
    </location>
</feature>
<dbReference type="SMART" id="SM00333">
    <property type="entry name" value="TUDOR"/>
    <property type="match status" value="8"/>
</dbReference>
<dbReference type="Pfam" id="PF00567">
    <property type="entry name" value="TUDOR"/>
    <property type="match status" value="6"/>
</dbReference>
<feature type="compositionally biased region" description="Basic and acidic residues" evidence="1">
    <location>
        <begin position="741"/>
        <end position="763"/>
    </location>
</feature>
<keyword evidence="4" id="KW-1185">Reference proteome</keyword>
<feature type="compositionally biased region" description="Polar residues" evidence="1">
    <location>
        <begin position="777"/>
        <end position="789"/>
    </location>
</feature>
<dbReference type="SUPFAM" id="SSF63748">
    <property type="entry name" value="Tudor/PWWP/MBT"/>
    <property type="match status" value="7"/>
</dbReference>
<dbReference type="InterPro" id="IPR002999">
    <property type="entry name" value="Tudor"/>
</dbReference>
<evidence type="ECO:0000259" key="2">
    <source>
        <dbReference type="PROSITE" id="PS50304"/>
    </source>
</evidence>
<accession>A0A8B9EEA6</accession>
<feature type="compositionally biased region" description="Basic and acidic residues" evidence="1">
    <location>
        <begin position="2353"/>
        <end position="2363"/>
    </location>
</feature>
<feature type="domain" description="Tudor" evidence="2">
    <location>
        <begin position="1086"/>
        <end position="1142"/>
    </location>
</feature>
<feature type="domain" description="Tudor" evidence="2">
    <location>
        <begin position="1625"/>
        <end position="1683"/>
    </location>
</feature>
<dbReference type="OrthoDB" id="9989103at2759"/>
<feature type="region of interest" description="Disordered" evidence="1">
    <location>
        <begin position="1227"/>
        <end position="1281"/>
    </location>
</feature>
<feature type="compositionally biased region" description="Basic and acidic residues" evidence="1">
    <location>
        <begin position="1249"/>
        <end position="1261"/>
    </location>
</feature>
<sequence>MRGGGRRACRHFASCGARGMRGAMGLASRPPEPGTAVTLRVCAVGTCPEVPVAQLWGLLGQRGAEYIRLHSEIQAAAGPRLVNTPGPVGQVAGEAELRAGDLGLVELAGLWYRCRVVSRHGWDYRVFLLDEGCTVAVSPYYLARGCKEHFCLPPEVLGCVVADLMPAGGPMAAACGDAPVSTWTAEAMEFLGHLRGKEVSGVVREVMVPQHLTVLELPQLVAQMHHLGLARQVTSGWFCQVLKDYLTHEPLTDQLKLQSPARSLTTSTVPQFLQVFHLYQPASPALDYFYPQLQLGVTEPVIVTHVSDPHHVYCQLQSLSKEIHRLSDTMRHIYDRWEQDLQPKVGSPCAARGVGGCWYRALLLEVTSGEQDQQVAHVFFVDYGRKETVMGASLRHLPLECFRMPVVTYPCALQGVSDGGCGWSLSQINELKALVLGKGVRARIEAFNSFEHLYNVSLYGESGINLNHVFGVQAHCLVSSHVQVSQTEAGQQLEVEESAAGELELPPGAPPVALMPRDLASAPSVGVHLKLGVFHDVQVSHLRDPSEFWLQLHEHHQLFRQLMQSMWNFYSNATQLGDVVWDLQPGSLCCASGKEGAFYRAVIARVLDSGVEIHLMDRGNTETVDRDKVKELLPQFRELPALALKCCLADVSPLRGTWSEDSVSAFREIVLNKGLKVHFRSAQGDKYVVEILDQSQVGERNVGKLMAQGGYAEYQGCEMPETPQKSSDKAARQASSPVGAGEEKQMNTAKKLREEPGLKKNDRALSPAAVMVKESPVATTHGSKSTESPPAQVYEGKENLPISHRQSYLEMRPTFSYGGQLEVGSTVSVVVSCVESPGYFWCQLSRNSDDFTVLVAEIQEYCENSSHPNTWPNSVCLAQYSEDEKWYRALIVSEVTSAEKVEVIYVDYGNREWVSLTSLRSIPEHFLQLKAQAFRCSLYNLIQPNGQDPFVWDEAAILAFREFVDASSCHFELRCTIFALASVNNKELFNVVDLMTPFQSACQFLTARGMARPLSPQKPLASCVQLHSFYFSTHDIKIGSEEEVFVTHVDDPWTFYCQLERCADVLAQLTDNIGRLSETMTSLETLPKSGGLCLARYTDGSWYRGVITTTKPNKEVFFVDFGNTETIEKDNLLPIPSDAYDILLLPMQAIKCSLSDIANVPEEATEWFKQAVLERQLKAIVVAKESDGKLLIELFDGNTQINAKLKEGLRLRNKAGLSGQVENETLCSKGTDVKKRNGPAESSLNTGRPPERKKCRPEARGGEGSSKMHVKPEGVSLRQPSVKRRLADELLEADEKLSSSEGALLDRVGEEKQSVPPVEVDAQSDNKSGTEGRCIPVRNVSDLPQQSITPAHKALTYVSHVNDPSDFYVQLASNEAQLNSVSECLNDETPAKGPCGRPLQTGDLISAVYSEDSLWYRAVVKGKTSDDSISIQYIDYGNTAVISGDQAHRLPEDLASVPAMAIHCSLGGLKCNKSTGWTEKAIEYFTKRTSEVLLTCEFVEKAEDKWAVILSDDQGVITVDLVDEDLERREGSHSTEMLDGRESGDGINTCQPLPSQAQNEISSVSDSKSFIWKFPEAGQTVQIYVMVVKGPEYFWCCSADTESISYVEEKIKEAENLGLSSLSNCIKSGDICLAKYSQDGKFYRAKVTSVTDGNVVVTHVDYGSEETVGLEMLRQIPCELFKVPNQAFACCLSGFNSSEGSWLSEAKEKFYDMTVEVLLEAEVVETREDKAFEVPLSVVKLEASGKSINEEMKAFWKANTGSDHKAVPNLESPSQRSSCSSSDTGPCLKRETTVCGLAQEGSESALLHSERFLDVTSGSSNAVGANASDGAVEHVPGKADDGPETVEAQSSFDKEVPLLEEGPAVEALPEAARSCSLHILGSGMKPALQELPGAPLLQDAELKAEQTGGASPGSLFLGGKQKELLRWPLLQVQPPAGDDTEALMELDQLQMHSYDDLREFLLELDALSVYSSADEETKEALERESPEMQTAAGSEAREKALERDAFELPLLHNEMEELAVLKSLEILPSLTERDNLVPSVSDAGKAELFPSDVQLALGENAKVLELDLSGVHKAEALQEDWIEVEPPLMLSPSDGRPQKQLDLKTHDMLSMLGAEIEQLLELVLPDVQPSQEDGEEDSLELEHTALQSSANSGSRFSFLTKDLTSQRPVCTVKSWDCKAEKHKEWQKKKDDRYMEEWMRKDLDDRYVEEWMKKDLAESFRESGRALTHVQSSGCKHMDEETGKTQNDDLAGRSAECSEYICNLKGFAVGSKCVVWTSLKWCEARILEVSEKGTRVLNLSTGCEEMVDPENVWNVIPDRAGRSPKAINHAAENTLPSPEESLLQEEQTSCSSAKSEKSEDPYSL</sequence>
<dbReference type="FunFam" id="2.30.30.140:FF:000018">
    <property type="entry name" value="Serine/threonine-protein kinase 31"/>
    <property type="match status" value="3"/>
</dbReference>
<name>A0A8B9EEA6_ANSCY</name>
<feature type="region of interest" description="Disordered" evidence="1">
    <location>
        <begin position="716"/>
        <end position="798"/>
    </location>
</feature>
<dbReference type="Gene3D" id="2.40.50.90">
    <property type="match status" value="6"/>
</dbReference>
<dbReference type="PANTHER" id="PTHR22948">
    <property type="entry name" value="TUDOR DOMAIN CONTAINING PROTEIN"/>
    <property type="match status" value="1"/>
</dbReference>
<evidence type="ECO:0000256" key="1">
    <source>
        <dbReference type="SAM" id="MobiDB-lite"/>
    </source>
</evidence>
<reference evidence="3" key="2">
    <citation type="submission" date="2025-09" db="UniProtKB">
        <authorList>
            <consortium name="Ensembl"/>
        </authorList>
    </citation>
    <scope>IDENTIFICATION</scope>
</reference>
<dbReference type="Proteomes" id="UP000694521">
    <property type="component" value="Unplaced"/>
</dbReference>
<proteinExistence type="predicted"/>
<protein>
    <submittedName>
        <fullName evidence="3">Tudor domain containing 6</fullName>
    </submittedName>
</protein>
<feature type="compositionally biased region" description="Low complexity" evidence="1">
    <location>
        <begin position="2333"/>
        <end position="2348"/>
    </location>
</feature>
<feature type="domain" description="Tudor" evidence="2">
    <location>
        <begin position="869"/>
        <end position="929"/>
    </location>
</feature>
<dbReference type="Ensembl" id="ENSACDT00005024309.1">
    <property type="protein sequence ID" value="ENSACDP00005020326.1"/>
    <property type="gene ID" value="ENSACDG00005014741.1"/>
</dbReference>
<feature type="region of interest" description="Disordered" evidence="1">
    <location>
        <begin position="1975"/>
        <end position="1999"/>
    </location>
</feature>
<dbReference type="InterPro" id="IPR050621">
    <property type="entry name" value="Tudor_domain_containing"/>
</dbReference>
<dbReference type="PANTHER" id="PTHR22948:SF15">
    <property type="entry name" value="TUDOR DOMAIN-CONTAINING PROTEIN 6"/>
    <property type="match status" value="1"/>
</dbReference>
<feature type="region of interest" description="Disordered" evidence="1">
    <location>
        <begin position="2324"/>
        <end position="2363"/>
    </location>
</feature>
<evidence type="ECO:0000313" key="3">
    <source>
        <dbReference type="Ensembl" id="ENSACDP00005020326.1"/>
    </source>
</evidence>
<gene>
    <name evidence="3" type="primary">TDRD6</name>
</gene>
<organism evidence="3 4">
    <name type="scientific">Anser cygnoides</name>
    <name type="common">Swan goose</name>
    <dbReference type="NCBI Taxonomy" id="8845"/>
    <lineage>
        <taxon>Eukaryota</taxon>
        <taxon>Metazoa</taxon>
        <taxon>Chordata</taxon>
        <taxon>Craniata</taxon>
        <taxon>Vertebrata</taxon>
        <taxon>Euteleostomi</taxon>
        <taxon>Archelosauria</taxon>
        <taxon>Archosauria</taxon>
        <taxon>Dinosauria</taxon>
        <taxon>Saurischia</taxon>
        <taxon>Theropoda</taxon>
        <taxon>Coelurosauria</taxon>
        <taxon>Aves</taxon>
        <taxon>Neognathae</taxon>
        <taxon>Galloanserae</taxon>
        <taxon>Anseriformes</taxon>
        <taxon>Anatidae</taxon>
        <taxon>Anserinae</taxon>
        <taxon>Anser</taxon>
    </lineage>
</organism>
<dbReference type="PROSITE" id="PS50304">
    <property type="entry name" value="TUDOR"/>
    <property type="match status" value="6"/>
</dbReference>
<dbReference type="Gene3D" id="2.30.30.140">
    <property type="match status" value="6"/>
</dbReference>
<dbReference type="InterPro" id="IPR035437">
    <property type="entry name" value="SNase_OB-fold_sf"/>
</dbReference>